<organism evidence="2 3">
    <name type="scientific">Myotis myotis</name>
    <name type="common">Greater mouse-eared bat</name>
    <name type="synonym">Vespertilio myotis</name>
    <dbReference type="NCBI Taxonomy" id="51298"/>
    <lineage>
        <taxon>Eukaryota</taxon>
        <taxon>Metazoa</taxon>
        <taxon>Chordata</taxon>
        <taxon>Craniata</taxon>
        <taxon>Vertebrata</taxon>
        <taxon>Euteleostomi</taxon>
        <taxon>Mammalia</taxon>
        <taxon>Eutheria</taxon>
        <taxon>Laurasiatheria</taxon>
        <taxon>Chiroptera</taxon>
        <taxon>Yangochiroptera</taxon>
        <taxon>Vespertilionidae</taxon>
        <taxon>Myotis</taxon>
    </lineage>
</organism>
<name>A0A7J7VG55_MYOMY</name>
<dbReference type="SUPFAM" id="SSF53187">
    <property type="entry name" value="Zn-dependent exopeptidases"/>
    <property type="match status" value="1"/>
</dbReference>
<feature type="compositionally biased region" description="Low complexity" evidence="1">
    <location>
        <begin position="39"/>
        <end position="56"/>
    </location>
</feature>
<dbReference type="Gene3D" id="3.40.630.10">
    <property type="entry name" value="Zn peptidases"/>
    <property type="match status" value="1"/>
</dbReference>
<keyword evidence="3" id="KW-1185">Reference proteome</keyword>
<evidence type="ECO:0000313" key="2">
    <source>
        <dbReference type="EMBL" id="KAF6323946.1"/>
    </source>
</evidence>
<evidence type="ECO:0000256" key="1">
    <source>
        <dbReference type="SAM" id="MobiDB-lite"/>
    </source>
</evidence>
<proteinExistence type="predicted"/>
<reference evidence="2 3" key="1">
    <citation type="journal article" date="2020" name="Nature">
        <title>Six reference-quality genomes reveal evolution of bat adaptations.</title>
        <authorList>
            <person name="Jebb D."/>
            <person name="Huang Z."/>
            <person name="Pippel M."/>
            <person name="Hughes G.M."/>
            <person name="Lavrichenko K."/>
            <person name="Devanna P."/>
            <person name="Winkler S."/>
            <person name="Jermiin L.S."/>
            <person name="Skirmuntt E.C."/>
            <person name="Katzourakis A."/>
            <person name="Burkitt-Gray L."/>
            <person name="Ray D.A."/>
            <person name="Sullivan K.A.M."/>
            <person name="Roscito J.G."/>
            <person name="Kirilenko B.M."/>
            <person name="Davalos L.M."/>
            <person name="Corthals A.P."/>
            <person name="Power M.L."/>
            <person name="Jones G."/>
            <person name="Ransome R.D."/>
            <person name="Dechmann D.K.N."/>
            <person name="Locatelli A.G."/>
            <person name="Puechmaille S.J."/>
            <person name="Fedrigo O."/>
            <person name="Jarvis E.D."/>
            <person name="Hiller M."/>
            <person name="Vernes S.C."/>
            <person name="Myers E.W."/>
            <person name="Teeling E.C."/>
        </authorList>
    </citation>
    <scope>NUCLEOTIDE SEQUENCE [LARGE SCALE GENOMIC DNA]</scope>
    <source>
        <strain evidence="2">MMyoMyo1</strain>
        <tissue evidence="2">Flight muscle</tissue>
    </source>
</reference>
<protein>
    <submittedName>
        <fullName evidence="2">Aminoacylase 3</fullName>
    </submittedName>
</protein>
<gene>
    <name evidence="2" type="ORF">mMyoMyo1_000276</name>
</gene>
<dbReference type="AlphaFoldDB" id="A0A7J7VG55"/>
<dbReference type="EMBL" id="JABWUV010000010">
    <property type="protein sequence ID" value="KAF6323946.1"/>
    <property type="molecule type" value="Genomic_DNA"/>
</dbReference>
<accession>A0A7J7VG55</accession>
<feature type="region of interest" description="Disordered" evidence="1">
    <location>
        <begin position="33"/>
        <end position="62"/>
    </location>
</feature>
<evidence type="ECO:0000313" key="3">
    <source>
        <dbReference type="Proteomes" id="UP000527355"/>
    </source>
</evidence>
<comment type="caution">
    <text evidence="2">The sequence shown here is derived from an EMBL/GenBank/DDBJ whole genome shotgun (WGS) entry which is preliminary data.</text>
</comment>
<dbReference type="Proteomes" id="UP000527355">
    <property type="component" value="Unassembled WGS sequence"/>
</dbReference>
<sequence>MRCLASAWRGTGCGPRGSCRDPASPQCPCWPTQRPQPPAAATWTVTSTAPSPAPSSRLELGPQPQGVLRADLLARMRALVAAALDFIQLFNQGPRLRAPAAWSTHLPDVRRQGRAL</sequence>